<keyword evidence="1" id="KW-0732">Signal</keyword>
<evidence type="ECO:0000313" key="3">
    <source>
        <dbReference type="Proteomes" id="UP000286100"/>
    </source>
</evidence>
<dbReference type="Gene3D" id="1.25.40.10">
    <property type="entry name" value="Tetratricopeptide repeat domain"/>
    <property type="match status" value="1"/>
</dbReference>
<gene>
    <name evidence="2" type="ORF">D3876_14775</name>
</gene>
<keyword evidence="3" id="KW-1185">Reference proteome</keyword>
<reference evidence="2 3" key="1">
    <citation type="submission" date="2018-09" db="EMBL/GenBank/DDBJ databases">
        <authorList>
            <person name="Zhu H."/>
        </authorList>
    </citation>
    <scope>NUCLEOTIDE SEQUENCE [LARGE SCALE GENOMIC DNA]</scope>
    <source>
        <strain evidence="2 3">K2R01-6</strain>
    </source>
</reference>
<dbReference type="RefSeq" id="WP_119763404.1">
    <property type="nucleotide sequence ID" value="NZ_QYUM01000003.1"/>
</dbReference>
<dbReference type="Proteomes" id="UP000286100">
    <property type="component" value="Unassembled WGS sequence"/>
</dbReference>
<comment type="caution">
    <text evidence="2">The sequence shown here is derived from an EMBL/GenBank/DDBJ whole genome shotgun (WGS) entry which is preliminary data.</text>
</comment>
<accession>A0A418WMZ2</accession>
<evidence type="ECO:0000313" key="2">
    <source>
        <dbReference type="EMBL" id="RJF91362.1"/>
    </source>
</evidence>
<name>A0A418WMZ2_9SPHN</name>
<protein>
    <recommendedName>
        <fullName evidence="4">Tetratricopeptide repeat protein</fullName>
    </recommendedName>
</protein>
<dbReference type="EMBL" id="QYUM01000003">
    <property type="protein sequence ID" value="RJF91362.1"/>
    <property type="molecule type" value="Genomic_DNA"/>
</dbReference>
<evidence type="ECO:0008006" key="4">
    <source>
        <dbReference type="Google" id="ProtNLM"/>
    </source>
</evidence>
<organism evidence="2 3">
    <name type="scientific">Sphingomonas cavernae</name>
    <dbReference type="NCBI Taxonomy" id="2320861"/>
    <lineage>
        <taxon>Bacteria</taxon>
        <taxon>Pseudomonadati</taxon>
        <taxon>Pseudomonadota</taxon>
        <taxon>Alphaproteobacteria</taxon>
        <taxon>Sphingomonadales</taxon>
        <taxon>Sphingomonadaceae</taxon>
        <taxon>Sphingomonas</taxon>
    </lineage>
</organism>
<sequence>MKVVSKAALGLALAVSSVSMMAAFPAQAQKDKKEKEAKGPQLKLSKEFRAAMAPVDAAAKANNPAGVLTAAASLDAAATTPDEKYVLNQYRLDAGIKTKDPKAQAQALDGMLATGLVPAADAAKFQFYLGKFAYEANDFAKADTALTAAAAGGYNSTDLYLTQSQLYSKQNKAPQAMASLEKAIAAEKAAGKPVPDEWYKFGISQAYKSKDMAATARWSAMQLAANPTPENWRQALVLYRDGGNLGRKVELDLFRLMRATNSLAGERDYYDYAYVANQDGLPGEAKTAIDLLKAKGSVSNRSINELYTEVSGKVTADKSSLATEEKRAGSAPNGVLAAGTGNAYLGYGEYAKAVPLLQTALTKGGVDADEVNTRLGIALAMSGQKEEAKKVFASVKGARTGIAQFWLTWLNQGAAPAA</sequence>
<proteinExistence type="predicted"/>
<dbReference type="AlphaFoldDB" id="A0A418WMZ2"/>
<feature type="signal peptide" evidence="1">
    <location>
        <begin position="1"/>
        <end position="22"/>
    </location>
</feature>
<dbReference type="OrthoDB" id="7325958at2"/>
<dbReference type="SUPFAM" id="SSF48452">
    <property type="entry name" value="TPR-like"/>
    <property type="match status" value="1"/>
</dbReference>
<feature type="chain" id="PRO_5019254011" description="Tetratricopeptide repeat protein" evidence="1">
    <location>
        <begin position="23"/>
        <end position="418"/>
    </location>
</feature>
<dbReference type="InterPro" id="IPR011990">
    <property type="entry name" value="TPR-like_helical_dom_sf"/>
</dbReference>
<evidence type="ECO:0000256" key="1">
    <source>
        <dbReference type="SAM" id="SignalP"/>
    </source>
</evidence>